<name>A0ABX9XNG5_9PSED</name>
<evidence type="ECO:0000313" key="2">
    <source>
        <dbReference type="Proteomes" id="UP000275199"/>
    </source>
</evidence>
<reference evidence="1 2" key="1">
    <citation type="submission" date="2018-11" db="EMBL/GenBank/DDBJ databases">
        <authorList>
            <person name="Jang G.I."/>
            <person name="Hwang C.Y."/>
        </authorList>
    </citation>
    <scope>NUCLEOTIDE SEQUENCE [LARGE SCALE GENOMIC DNA]</scope>
    <source>
        <strain evidence="1 2">SSM26</strain>
    </source>
</reference>
<accession>A0ABX9XNG5</accession>
<protein>
    <submittedName>
        <fullName evidence="1">Uncharacterized protein</fullName>
    </submittedName>
</protein>
<comment type="caution">
    <text evidence="1">The sequence shown here is derived from an EMBL/GenBank/DDBJ whole genome shotgun (WGS) entry which is preliminary data.</text>
</comment>
<dbReference type="Proteomes" id="UP000275199">
    <property type="component" value="Unassembled WGS sequence"/>
</dbReference>
<evidence type="ECO:0000313" key="1">
    <source>
        <dbReference type="EMBL" id="ROZ88569.1"/>
    </source>
</evidence>
<keyword evidence="2" id="KW-1185">Reference proteome</keyword>
<gene>
    <name evidence="1" type="ORF">EF096_01870</name>
</gene>
<proteinExistence type="predicted"/>
<organism evidence="1 2">
    <name type="scientific">Pseudomonas neustonica</name>
    <dbReference type="NCBI Taxonomy" id="2487346"/>
    <lineage>
        <taxon>Bacteria</taxon>
        <taxon>Pseudomonadati</taxon>
        <taxon>Pseudomonadota</taxon>
        <taxon>Gammaproteobacteria</taxon>
        <taxon>Pseudomonadales</taxon>
        <taxon>Pseudomonadaceae</taxon>
        <taxon>Pseudomonas</taxon>
    </lineage>
</organism>
<sequence length="243" mass="27383">MKVSAKGLELQAKRYERLHQKIIPAATIDSLNWTAYDLRDQLKEEIEKVFDRPTRFTTNSVEVLKATLNRPAATVRLKDYSSKAAPAAVWLAPQVYGGDRREKRSEKLLRDRGILPAGMYVAPGSGMKLDSMGNVGRGQMQKILSGLGAQSDVYQRSTNSKRSIGNRRRFFVMTKGKTPLGIAERFGKQREQVRMVLAFIRKPSYSQRFDFYGIADQYIDEHLPINFDKALARRLGVGGRAAA</sequence>
<dbReference type="EMBL" id="RKKU01000001">
    <property type="protein sequence ID" value="ROZ88569.1"/>
    <property type="molecule type" value="Genomic_DNA"/>
</dbReference>